<protein>
    <submittedName>
        <fullName evidence="2">DUF541 domain-containing protein</fullName>
    </submittedName>
</protein>
<dbReference type="InterPro" id="IPR052022">
    <property type="entry name" value="26kDa_periplasmic_antigen"/>
</dbReference>
<dbReference type="Proteomes" id="UP000463470">
    <property type="component" value="Unassembled WGS sequence"/>
</dbReference>
<keyword evidence="1" id="KW-0472">Membrane</keyword>
<dbReference type="AlphaFoldDB" id="A0A845L107"/>
<keyword evidence="1" id="KW-1133">Transmembrane helix</keyword>
<proteinExistence type="predicted"/>
<evidence type="ECO:0000313" key="2">
    <source>
        <dbReference type="EMBL" id="MZP28619.1"/>
    </source>
</evidence>
<dbReference type="GO" id="GO:0006974">
    <property type="term" value="P:DNA damage response"/>
    <property type="evidence" value="ECO:0007669"/>
    <property type="project" value="TreeGrafter"/>
</dbReference>
<keyword evidence="3" id="KW-1185">Reference proteome</keyword>
<reference evidence="2 3" key="1">
    <citation type="submission" date="2020-01" db="EMBL/GenBank/DDBJ databases">
        <title>Whole-genome sequence of Heliobacterium undosum DSM 13378.</title>
        <authorList>
            <person name="Kyndt J.A."/>
            <person name="Meyer T.E."/>
        </authorList>
    </citation>
    <scope>NUCLEOTIDE SEQUENCE [LARGE SCALE GENOMIC DNA]</scope>
    <source>
        <strain evidence="2 3">DSM 13378</strain>
    </source>
</reference>
<organism evidence="2 3">
    <name type="scientific">Heliomicrobium undosum</name>
    <dbReference type="NCBI Taxonomy" id="121734"/>
    <lineage>
        <taxon>Bacteria</taxon>
        <taxon>Bacillati</taxon>
        <taxon>Bacillota</taxon>
        <taxon>Clostridia</taxon>
        <taxon>Eubacteriales</taxon>
        <taxon>Heliobacteriaceae</taxon>
        <taxon>Heliomicrobium</taxon>
    </lineage>
</organism>
<sequence length="229" mass="24392">MQDTGGLIATKNRSTANKIALIFFSIIVLTAFYLSTHRVPAPPLDSAIAVDPRDVHIKVTGTSDLPAEQWRLTVAVQQGGRTSTEAEQAMSRAVDKLLNSMAGAGLSPDNINCIDQKLTPQWSVAGARSPQGYIAASTIEVNRIPAEQREAILSTVLSNGANQIIKTEPLPAGNADAQKLAVKAALDDAHRKAKAIAAGMGRDLGDVVSIDQAEMDGHLQLTVLYRLKF</sequence>
<name>A0A845L107_9FIRM</name>
<evidence type="ECO:0000313" key="3">
    <source>
        <dbReference type="Proteomes" id="UP000463470"/>
    </source>
</evidence>
<dbReference type="EMBL" id="WXEY01000002">
    <property type="protein sequence ID" value="MZP28619.1"/>
    <property type="molecule type" value="Genomic_DNA"/>
</dbReference>
<dbReference type="Gene3D" id="3.30.70.2970">
    <property type="entry name" value="Protein of unknown function (DUF541), domain 2"/>
    <property type="match status" value="1"/>
</dbReference>
<dbReference type="OrthoDB" id="2080155at2"/>
<dbReference type="Pfam" id="PF04402">
    <property type="entry name" value="SIMPL"/>
    <property type="match status" value="1"/>
</dbReference>
<evidence type="ECO:0000256" key="1">
    <source>
        <dbReference type="SAM" id="Phobius"/>
    </source>
</evidence>
<accession>A0A845L107</accession>
<dbReference type="PANTHER" id="PTHR34387">
    <property type="entry name" value="SLR1258 PROTEIN"/>
    <property type="match status" value="1"/>
</dbReference>
<comment type="caution">
    <text evidence="2">The sequence shown here is derived from an EMBL/GenBank/DDBJ whole genome shotgun (WGS) entry which is preliminary data.</text>
</comment>
<gene>
    <name evidence="2" type="ORF">GTO91_02655</name>
</gene>
<dbReference type="PANTHER" id="PTHR34387:SF2">
    <property type="entry name" value="SLR1258 PROTEIN"/>
    <property type="match status" value="1"/>
</dbReference>
<keyword evidence="1" id="KW-0812">Transmembrane</keyword>
<dbReference type="InterPro" id="IPR007497">
    <property type="entry name" value="SIMPL/DUF541"/>
</dbReference>
<feature type="transmembrane region" description="Helical" evidence="1">
    <location>
        <begin position="19"/>
        <end position="36"/>
    </location>
</feature>
<dbReference type="RefSeq" id="WP_161254448.1">
    <property type="nucleotide sequence ID" value="NZ_WXEY01000002.1"/>
</dbReference>